<keyword evidence="4" id="KW-1185">Reference proteome</keyword>
<dbReference type="PRINTS" id="PR00081">
    <property type="entry name" value="GDHRDH"/>
</dbReference>
<dbReference type="PANTHER" id="PTHR24321:SF14">
    <property type="entry name" value="SHORT-CHAIN TYPE DEHYDROGENASE_REDUCTASE BLR2146-RELATED"/>
    <property type="match status" value="1"/>
</dbReference>
<dbReference type="CDD" id="cd05233">
    <property type="entry name" value="SDR_c"/>
    <property type="match status" value="1"/>
</dbReference>
<evidence type="ECO:0000313" key="4">
    <source>
        <dbReference type="Proteomes" id="UP000439780"/>
    </source>
</evidence>
<dbReference type="FunFam" id="3.40.50.720:FF:000084">
    <property type="entry name" value="Short-chain dehydrogenase reductase"/>
    <property type="match status" value="1"/>
</dbReference>
<dbReference type="Proteomes" id="UP000439780">
    <property type="component" value="Unassembled WGS sequence"/>
</dbReference>
<proteinExistence type="inferred from homology"/>
<comment type="similarity">
    <text evidence="1">Belongs to the short-chain dehydrogenases/reductases (SDR) family.</text>
</comment>
<dbReference type="OrthoDB" id="5457012at2"/>
<accession>A0A845AEK9</accession>
<evidence type="ECO:0000256" key="1">
    <source>
        <dbReference type="ARBA" id="ARBA00006484"/>
    </source>
</evidence>
<dbReference type="PANTHER" id="PTHR24321">
    <property type="entry name" value="DEHYDROGENASES, SHORT CHAIN"/>
    <property type="match status" value="1"/>
</dbReference>
<evidence type="ECO:0000256" key="2">
    <source>
        <dbReference type="ARBA" id="ARBA00023002"/>
    </source>
</evidence>
<keyword evidence="2" id="KW-0560">Oxidoreductase</keyword>
<name>A0A845AEK9_9SPHN</name>
<dbReference type="Gene3D" id="3.40.50.720">
    <property type="entry name" value="NAD(P)-binding Rossmann-like Domain"/>
    <property type="match status" value="1"/>
</dbReference>
<dbReference type="GO" id="GO:0016491">
    <property type="term" value="F:oxidoreductase activity"/>
    <property type="evidence" value="ECO:0007669"/>
    <property type="project" value="UniProtKB-KW"/>
</dbReference>
<dbReference type="EMBL" id="WTYA01000002">
    <property type="protein sequence ID" value="MXP27839.1"/>
    <property type="molecule type" value="Genomic_DNA"/>
</dbReference>
<dbReference type="AlphaFoldDB" id="A0A845AEK9"/>
<organism evidence="3 4">
    <name type="scientific">Qipengyuania algicida</name>
    <dbReference type="NCBI Taxonomy" id="1836209"/>
    <lineage>
        <taxon>Bacteria</taxon>
        <taxon>Pseudomonadati</taxon>
        <taxon>Pseudomonadota</taxon>
        <taxon>Alphaproteobacteria</taxon>
        <taxon>Sphingomonadales</taxon>
        <taxon>Erythrobacteraceae</taxon>
        <taxon>Qipengyuania</taxon>
    </lineage>
</organism>
<evidence type="ECO:0000313" key="3">
    <source>
        <dbReference type="EMBL" id="MXP27839.1"/>
    </source>
</evidence>
<sequence length="249" mass="25984">MQRFEGQRFLITGGTSGIGLATAKRLSEEGAFVLLTGNTQEHIETTRKELPTATVVANDASDPAAVDALVKQAQDFAPDGLDGAFLNAGIGTFAGIDSIKQDELERLWAVDLRAPFLQSAKLGDLLKDGASLLLIGSGTVGGGRADMAAYSMMKAGIRQLTRSLATQYAPRKIRVNTITPGATDTGFHAGGGMAEDEIETYHEKVAKAVPLGRVGKPEDVAAAAAFLMSSDAAFITGTELRVDGGLTMA</sequence>
<dbReference type="InterPro" id="IPR036291">
    <property type="entry name" value="NAD(P)-bd_dom_sf"/>
</dbReference>
<protein>
    <submittedName>
        <fullName evidence="3">SDR family oxidoreductase</fullName>
    </submittedName>
</protein>
<dbReference type="RefSeq" id="WP_160752137.1">
    <property type="nucleotide sequence ID" value="NZ_WTYA01000002.1"/>
</dbReference>
<dbReference type="InterPro" id="IPR002347">
    <property type="entry name" value="SDR_fam"/>
</dbReference>
<gene>
    <name evidence="3" type="ORF">GRI58_03245</name>
</gene>
<dbReference type="Pfam" id="PF13561">
    <property type="entry name" value="adh_short_C2"/>
    <property type="match status" value="1"/>
</dbReference>
<reference evidence="3 4" key="1">
    <citation type="submission" date="2019-12" db="EMBL/GenBank/DDBJ databases">
        <title>Genomic-based taxomic classification of the family Erythrobacteraceae.</title>
        <authorList>
            <person name="Xu L."/>
        </authorList>
    </citation>
    <scope>NUCLEOTIDE SEQUENCE [LARGE SCALE GENOMIC DNA]</scope>
    <source>
        <strain evidence="3 4">KEMB 9005-328</strain>
    </source>
</reference>
<dbReference type="SUPFAM" id="SSF51735">
    <property type="entry name" value="NAD(P)-binding Rossmann-fold domains"/>
    <property type="match status" value="1"/>
</dbReference>
<comment type="caution">
    <text evidence="3">The sequence shown here is derived from an EMBL/GenBank/DDBJ whole genome shotgun (WGS) entry which is preliminary data.</text>
</comment>